<dbReference type="InterPro" id="IPR034786">
    <property type="entry name" value="MAR"/>
</dbReference>
<dbReference type="CDD" id="cd08177">
    <property type="entry name" value="MAR"/>
    <property type="match status" value="1"/>
</dbReference>
<comment type="caution">
    <text evidence="6">The sequence shown here is derived from an EMBL/GenBank/DDBJ whole genome shotgun (WGS) entry which is preliminary data.</text>
</comment>
<dbReference type="Gene3D" id="3.40.50.1970">
    <property type="match status" value="1"/>
</dbReference>
<accession>A0A838B9E5</accession>
<evidence type="ECO:0000313" key="7">
    <source>
        <dbReference type="Proteomes" id="UP000558284"/>
    </source>
</evidence>
<dbReference type="PANTHER" id="PTHR11496:SF102">
    <property type="entry name" value="ALCOHOL DEHYDROGENASE 4"/>
    <property type="match status" value="1"/>
</dbReference>
<dbReference type="GO" id="GO:0004022">
    <property type="term" value="F:alcohol dehydrogenase (NAD+) activity"/>
    <property type="evidence" value="ECO:0007669"/>
    <property type="project" value="TreeGrafter"/>
</dbReference>
<evidence type="ECO:0000259" key="5">
    <source>
        <dbReference type="Pfam" id="PF25137"/>
    </source>
</evidence>
<proteinExistence type="inferred from homology"/>
<organism evidence="6 7">
    <name type="scientific">Mesorhizobium neociceri</name>
    <dbReference type="NCBI Taxonomy" id="1307853"/>
    <lineage>
        <taxon>Bacteria</taxon>
        <taxon>Pseudomonadati</taxon>
        <taxon>Pseudomonadota</taxon>
        <taxon>Alphaproteobacteria</taxon>
        <taxon>Hyphomicrobiales</taxon>
        <taxon>Phyllobacteriaceae</taxon>
        <taxon>Mesorhizobium</taxon>
    </lineage>
</organism>
<evidence type="ECO:0000256" key="3">
    <source>
        <dbReference type="ARBA" id="ARBA00023027"/>
    </source>
</evidence>
<dbReference type="GO" id="GO:0046872">
    <property type="term" value="F:metal ion binding"/>
    <property type="evidence" value="ECO:0007669"/>
    <property type="project" value="InterPro"/>
</dbReference>
<dbReference type="EMBL" id="JACDTY010000014">
    <property type="protein sequence ID" value="MBA1143338.1"/>
    <property type="molecule type" value="Genomic_DNA"/>
</dbReference>
<dbReference type="Pfam" id="PF00465">
    <property type="entry name" value="Fe-ADH"/>
    <property type="match status" value="1"/>
</dbReference>
<dbReference type="InterPro" id="IPR039697">
    <property type="entry name" value="Alcohol_dehydrogenase_Fe"/>
</dbReference>
<keyword evidence="2" id="KW-0560">Oxidoreductase</keyword>
<reference evidence="6 7" key="1">
    <citation type="submission" date="2020-07" db="EMBL/GenBank/DDBJ databases">
        <title>Definition of the novel symbiovar canariense within Mesorhizobium novociceri, a new species of genus Mesorhizobium nodulating Cicer canariense in the Caldera de Taburiente National Park (La Palma, Canary Islands).</title>
        <authorList>
            <person name="Leon-Barrios M."/>
            <person name="Perez-Yepez J."/>
            <person name="Flores-Felix J.D."/>
            <person name="Ramirez-Baena M.H."/>
            <person name="Pulido-Suarez L."/>
            <person name="Igual J.M."/>
            <person name="Velazquez E."/>
            <person name="Peix A."/>
        </authorList>
    </citation>
    <scope>NUCLEOTIDE SEQUENCE [LARGE SCALE GENOMIC DNA]</scope>
    <source>
        <strain evidence="6 7">CCANP35</strain>
    </source>
</reference>
<keyword evidence="7" id="KW-1185">Reference proteome</keyword>
<dbReference type="SUPFAM" id="SSF56796">
    <property type="entry name" value="Dehydroquinate synthase-like"/>
    <property type="match status" value="1"/>
</dbReference>
<dbReference type="Pfam" id="PF25137">
    <property type="entry name" value="ADH_Fe_C"/>
    <property type="match status" value="1"/>
</dbReference>
<dbReference type="InterPro" id="IPR056798">
    <property type="entry name" value="ADH_Fe_C"/>
</dbReference>
<evidence type="ECO:0000259" key="4">
    <source>
        <dbReference type="Pfam" id="PF00465"/>
    </source>
</evidence>
<feature type="domain" description="Fe-containing alcohol dehydrogenase-like C-terminal" evidence="5">
    <location>
        <begin position="166"/>
        <end position="346"/>
    </location>
</feature>
<name>A0A838B9E5_9HYPH</name>
<comment type="similarity">
    <text evidence="1">Belongs to the iron-containing alcohol dehydrogenase family.</text>
</comment>
<dbReference type="Gene3D" id="1.20.1090.10">
    <property type="entry name" value="Dehydroquinate synthase-like - alpha domain"/>
    <property type="match status" value="1"/>
</dbReference>
<dbReference type="InterPro" id="IPR001670">
    <property type="entry name" value="ADH_Fe/GldA"/>
</dbReference>
<dbReference type="GO" id="GO:0018506">
    <property type="term" value="F:maleylacetate reductase activity"/>
    <property type="evidence" value="ECO:0007669"/>
    <property type="project" value="InterPro"/>
</dbReference>
<evidence type="ECO:0000313" key="6">
    <source>
        <dbReference type="EMBL" id="MBA1143338.1"/>
    </source>
</evidence>
<dbReference type="RefSeq" id="WP_181060365.1">
    <property type="nucleotide sequence ID" value="NZ_JACDTY010000014.1"/>
</dbReference>
<evidence type="ECO:0000256" key="2">
    <source>
        <dbReference type="ARBA" id="ARBA00023002"/>
    </source>
</evidence>
<sequence length="353" mass="37086">MTRTFTYSGSPAHIVFGNGASTEVGTWIEKLGCKRALVLSTPHQAADGEALAKRLGPLAAGTFSGAAMHTPVEVTEAAMSKAQEVKADCVVALGGGSTTGLGKAIAYRTDLPQIVIPTTYAGSEVTPILGQTENGEKTTVRDAKILPEVVIYDPELTIGLPVAMSVTSGLNAMAHAAEALYARDRNPISTLMATEGLRALKAALPVLIKEPKNLDARGDALYGAWLCGTVLGTVGMALHHKICHTLGGSFDMPHAETHAVMLPHTIGFNAVAVPDLLKPVADIFGGSAGGGLHDFAKSVSAPLTLKELGLKQSDLDRAAEIATKNPYWNPRPFDRAAIRALLQDAWEGRRPQN</sequence>
<evidence type="ECO:0000256" key="1">
    <source>
        <dbReference type="ARBA" id="ARBA00007358"/>
    </source>
</evidence>
<dbReference type="PANTHER" id="PTHR11496">
    <property type="entry name" value="ALCOHOL DEHYDROGENASE"/>
    <property type="match status" value="1"/>
</dbReference>
<feature type="domain" description="Alcohol dehydrogenase iron-type/glycerol dehydrogenase GldA" evidence="4">
    <location>
        <begin position="11"/>
        <end position="154"/>
    </location>
</feature>
<dbReference type="AlphaFoldDB" id="A0A838B9E5"/>
<keyword evidence="3" id="KW-0520">NAD</keyword>
<protein>
    <submittedName>
        <fullName evidence="6">Maleylacetate reductase</fullName>
    </submittedName>
</protein>
<dbReference type="Proteomes" id="UP000558284">
    <property type="component" value="Unassembled WGS sequence"/>
</dbReference>
<gene>
    <name evidence="6" type="ORF">H0241_24255</name>
</gene>